<protein>
    <submittedName>
        <fullName evidence="1">Uncharacterized protein</fullName>
    </submittedName>
</protein>
<name>A0A4Z2HLB1_9TELE</name>
<evidence type="ECO:0000313" key="2">
    <source>
        <dbReference type="Proteomes" id="UP000314294"/>
    </source>
</evidence>
<dbReference type="AlphaFoldDB" id="A0A4Z2HLB1"/>
<dbReference type="EMBL" id="SRLO01000217">
    <property type="protein sequence ID" value="TNN66527.1"/>
    <property type="molecule type" value="Genomic_DNA"/>
</dbReference>
<gene>
    <name evidence="1" type="ORF">EYF80_023213</name>
</gene>
<sequence>MVFLEVSMGFETVSPGSERHEILQRRLMGPTLDSRLHQQWGHISTLLHTISITAEDTTAKGTFDIIAVISWTLPRTPSVSEHGVW</sequence>
<comment type="caution">
    <text evidence="1">The sequence shown here is derived from an EMBL/GenBank/DDBJ whole genome shotgun (WGS) entry which is preliminary data.</text>
</comment>
<proteinExistence type="predicted"/>
<evidence type="ECO:0000313" key="1">
    <source>
        <dbReference type="EMBL" id="TNN66527.1"/>
    </source>
</evidence>
<keyword evidence="2" id="KW-1185">Reference proteome</keyword>
<dbReference type="Proteomes" id="UP000314294">
    <property type="component" value="Unassembled WGS sequence"/>
</dbReference>
<organism evidence="1 2">
    <name type="scientific">Liparis tanakae</name>
    <name type="common">Tanaka's snailfish</name>
    <dbReference type="NCBI Taxonomy" id="230148"/>
    <lineage>
        <taxon>Eukaryota</taxon>
        <taxon>Metazoa</taxon>
        <taxon>Chordata</taxon>
        <taxon>Craniata</taxon>
        <taxon>Vertebrata</taxon>
        <taxon>Euteleostomi</taxon>
        <taxon>Actinopterygii</taxon>
        <taxon>Neopterygii</taxon>
        <taxon>Teleostei</taxon>
        <taxon>Neoteleostei</taxon>
        <taxon>Acanthomorphata</taxon>
        <taxon>Eupercaria</taxon>
        <taxon>Perciformes</taxon>
        <taxon>Cottioidei</taxon>
        <taxon>Cottales</taxon>
        <taxon>Liparidae</taxon>
        <taxon>Liparis</taxon>
    </lineage>
</organism>
<accession>A0A4Z2HLB1</accession>
<reference evidence="1 2" key="1">
    <citation type="submission" date="2019-03" db="EMBL/GenBank/DDBJ databases">
        <title>First draft genome of Liparis tanakae, snailfish: a comprehensive survey of snailfish specific genes.</title>
        <authorList>
            <person name="Kim W."/>
            <person name="Song I."/>
            <person name="Jeong J.-H."/>
            <person name="Kim D."/>
            <person name="Kim S."/>
            <person name="Ryu S."/>
            <person name="Song J.Y."/>
            <person name="Lee S.K."/>
        </authorList>
    </citation>
    <scope>NUCLEOTIDE SEQUENCE [LARGE SCALE GENOMIC DNA]</scope>
    <source>
        <tissue evidence="1">Muscle</tissue>
    </source>
</reference>